<dbReference type="InterPro" id="IPR027417">
    <property type="entry name" value="P-loop_NTPase"/>
</dbReference>
<keyword evidence="2" id="KW-1185">Reference proteome</keyword>
<dbReference type="AlphaFoldDB" id="A0A5D8QCX7"/>
<comment type="caution">
    <text evidence="1">The sequence shown here is derived from an EMBL/GenBank/DDBJ whole genome shotgun (WGS) entry which is preliminary data.</text>
</comment>
<dbReference type="EMBL" id="VTPS01000006">
    <property type="protein sequence ID" value="TZE82391.1"/>
    <property type="molecule type" value="Genomic_DNA"/>
</dbReference>
<evidence type="ECO:0000313" key="1">
    <source>
        <dbReference type="EMBL" id="TZE82391.1"/>
    </source>
</evidence>
<evidence type="ECO:0000313" key="2">
    <source>
        <dbReference type="Proteomes" id="UP000322976"/>
    </source>
</evidence>
<dbReference type="NCBIfam" id="NF033453">
    <property type="entry name" value="BREX_3_BrxF"/>
    <property type="match status" value="1"/>
</dbReference>
<name>A0A5D8QCX7_9THEO</name>
<organism evidence="1 2">
    <name type="scientific">Calorimonas adulescens</name>
    <dbReference type="NCBI Taxonomy" id="2606906"/>
    <lineage>
        <taxon>Bacteria</taxon>
        <taxon>Bacillati</taxon>
        <taxon>Bacillota</taxon>
        <taxon>Clostridia</taxon>
        <taxon>Thermoanaerobacterales</taxon>
        <taxon>Thermoanaerobacteraceae</taxon>
        <taxon>Calorimonas</taxon>
    </lineage>
</organism>
<reference evidence="1 2" key="1">
    <citation type="submission" date="2019-08" db="EMBL/GenBank/DDBJ databases">
        <title>Calorimonas adulescens gen. nov., sp. nov., an anaerobic thermophilic bacterium from Sakhalin hot spring.</title>
        <authorList>
            <person name="Khomyakova M.A."/>
            <person name="Merkel A.Y."/>
            <person name="Novikov A."/>
            <person name="Bonch-Osmolovskaya E.A."/>
            <person name="Slobodkin A.I."/>
        </authorList>
    </citation>
    <scope>NUCLEOTIDE SEQUENCE [LARGE SCALE GENOMIC DNA]</scope>
    <source>
        <strain evidence="1 2">A05MB</strain>
    </source>
</reference>
<accession>A0A5D8QCX7</accession>
<dbReference type="InterPro" id="IPR048067">
    <property type="entry name" value="BREX_3_BrxF"/>
</dbReference>
<protein>
    <submittedName>
        <fullName evidence="1">BREX-3 system P-loop-containing protein BrxF</fullName>
    </submittedName>
</protein>
<dbReference type="RefSeq" id="WP_149544902.1">
    <property type="nucleotide sequence ID" value="NZ_VTPS01000006.1"/>
</dbReference>
<gene>
    <name evidence="1" type="primary">brxF</name>
    <name evidence="1" type="ORF">FWJ32_05115</name>
</gene>
<proteinExistence type="predicted"/>
<dbReference type="SUPFAM" id="SSF52540">
    <property type="entry name" value="P-loop containing nucleoside triphosphate hydrolases"/>
    <property type="match status" value="1"/>
</dbReference>
<dbReference type="Proteomes" id="UP000322976">
    <property type="component" value="Unassembled WGS sequence"/>
</dbReference>
<sequence>MDIEEKIMGLLNNLDNSYYRLILIVGAGGSGKTDILKSIADQCGTYVNLGLALSEKLLEYPIEERAYKATDCLREILNSIEKEPLLIDNIELLFAPHLKLNPLSLLKHESRYRKIVAAWPGRFENDKLIYAEYGHPEYKTYGKNGIEVPILDLERRQIQ</sequence>